<feature type="transmembrane region" description="Helical" evidence="1">
    <location>
        <begin position="104"/>
        <end position="122"/>
    </location>
</feature>
<dbReference type="InterPro" id="IPR011853">
    <property type="entry name" value="TRAP_DctM-Dct_fused"/>
</dbReference>
<dbReference type="EMBL" id="UOEC01000008">
    <property type="protein sequence ID" value="VAV86575.1"/>
    <property type="molecule type" value="Genomic_DNA"/>
</dbReference>
<gene>
    <name evidence="3" type="ORF">MNBD_ALPHA08-2201</name>
</gene>
<name>A0A3B0RSY3_9ZZZZ</name>
<dbReference type="NCBIfam" id="TIGR02123">
    <property type="entry name" value="TRAP_fused"/>
    <property type="match status" value="1"/>
</dbReference>
<feature type="transmembrane region" description="Helical" evidence="1">
    <location>
        <begin position="51"/>
        <end position="70"/>
    </location>
</feature>
<dbReference type="Pfam" id="PF06808">
    <property type="entry name" value="DctM"/>
    <property type="match status" value="1"/>
</dbReference>
<feature type="transmembrane region" description="Helical" evidence="1">
    <location>
        <begin position="599"/>
        <end position="622"/>
    </location>
</feature>
<feature type="transmembrane region" description="Helical" evidence="1">
    <location>
        <begin position="558"/>
        <end position="579"/>
    </location>
</feature>
<keyword evidence="1" id="KW-0812">Transmembrane</keyword>
<dbReference type="AlphaFoldDB" id="A0A3B0RSY3"/>
<accession>A0A3B0RSY3</accession>
<feature type="transmembrane region" description="Helical" evidence="1">
    <location>
        <begin position="20"/>
        <end position="39"/>
    </location>
</feature>
<dbReference type="InterPro" id="IPR010656">
    <property type="entry name" value="DctM"/>
</dbReference>
<evidence type="ECO:0000256" key="1">
    <source>
        <dbReference type="SAM" id="Phobius"/>
    </source>
</evidence>
<reference evidence="3" key="1">
    <citation type="submission" date="2018-06" db="EMBL/GenBank/DDBJ databases">
        <authorList>
            <person name="Zhirakovskaya E."/>
        </authorList>
    </citation>
    <scope>NUCLEOTIDE SEQUENCE</scope>
</reference>
<protein>
    <submittedName>
        <fullName evidence="3">TRAP-type uncharacterized transport system, fused permease component</fullName>
    </submittedName>
</protein>
<feature type="transmembrane region" description="Helical" evidence="1">
    <location>
        <begin position="223"/>
        <end position="245"/>
    </location>
</feature>
<feature type="transmembrane region" description="Helical" evidence="1">
    <location>
        <begin position="296"/>
        <end position="320"/>
    </location>
</feature>
<proteinExistence type="predicted"/>
<feature type="transmembrane region" description="Helical" evidence="1">
    <location>
        <begin position="76"/>
        <end position="97"/>
    </location>
</feature>
<feature type="transmembrane region" description="Helical" evidence="1">
    <location>
        <begin position="435"/>
        <end position="459"/>
    </location>
</feature>
<feature type="transmembrane region" description="Helical" evidence="1">
    <location>
        <begin position="491"/>
        <end position="516"/>
    </location>
</feature>
<feature type="transmembrane region" description="Helical" evidence="1">
    <location>
        <begin position="528"/>
        <end position="551"/>
    </location>
</feature>
<evidence type="ECO:0000313" key="3">
    <source>
        <dbReference type="EMBL" id="VAV86575.1"/>
    </source>
</evidence>
<sequence length="630" mass="67356">MSDTVKPETNFLAALNATKRWSIAILIIVASVFTLYTGATGPFESPVQRGFFILVLLPLVFLHTPSKLFANPTTEIISAIVLSLLTLGTMTWSLVNFERLYSDPFIDNIDIFFGLLGLALVIEAVRRTVGMAITLILVGFLIFAYFGESIPWRMLRHGGLDLETIASTIFYGTDGVFGTPVGVTATFIVMIMILGAFLTATGTSELFMNVAKSLAGRYTGGSAKIAVVGSALMGMITGATVANVATTGTVTIPMMKKAGYDPRFAGAVEALASSGGQLMPPIMGAAAFVMIDYLNISYGTLVIHAIVPAILFFFSVLMIVHVRSVKKGFKPIPPDQIPNPWRELKKRGHMLLPIVLLVTLLSMRYGIMYVAFFSVVSAMIVCQLRSETRLDLMGYYRAFEAAMLGLIPLVAITAGAGILIGVLSATGLNLKITFLIEFIAQGSLIITLLLTMVACIILGMGLPTVAAYVVLATLVPGSLINLGISPIAAHLFIFYFAILSAITPPVCTGAYVAAGIAKADPVQTGMAAIRLGLVVFLLPFAFVIEPSLIMIGDISDSVIYITASVIGIVFWAYGLEGYYTKLLSPPVRAGLILAGALLIWPNLWASLAGLILGGIILTPLFLQNRIEKRT</sequence>
<feature type="transmembrane region" description="Helical" evidence="1">
    <location>
        <begin position="128"/>
        <end position="146"/>
    </location>
</feature>
<dbReference type="PANTHER" id="PTHR43849:SF2">
    <property type="entry name" value="BLL3936 PROTEIN"/>
    <property type="match status" value="1"/>
</dbReference>
<keyword evidence="1" id="KW-1133">Transmembrane helix</keyword>
<organism evidence="3">
    <name type="scientific">hydrothermal vent metagenome</name>
    <dbReference type="NCBI Taxonomy" id="652676"/>
    <lineage>
        <taxon>unclassified sequences</taxon>
        <taxon>metagenomes</taxon>
        <taxon>ecological metagenomes</taxon>
    </lineage>
</organism>
<feature type="domain" description="TRAP C4-dicarboxylate transport system permease DctM subunit" evidence="2">
    <location>
        <begin position="117"/>
        <end position="551"/>
    </location>
</feature>
<evidence type="ECO:0000259" key="2">
    <source>
        <dbReference type="Pfam" id="PF06808"/>
    </source>
</evidence>
<feature type="transmembrane region" description="Helical" evidence="1">
    <location>
        <begin position="351"/>
        <end position="381"/>
    </location>
</feature>
<feature type="transmembrane region" description="Helical" evidence="1">
    <location>
        <begin position="401"/>
        <end position="423"/>
    </location>
</feature>
<dbReference type="PANTHER" id="PTHR43849">
    <property type="entry name" value="BLL3936 PROTEIN"/>
    <property type="match status" value="1"/>
</dbReference>
<feature type="transmembrane region" description="Helical" evidence="1">
    <location>
        <begin position="465"/>
        <end position="484"/>
    </location>
</feature>
<feature type="transmembrane region" description="Helical" evidence="1">
    <location>
        <begin position="181"/>
        <end position="203"/>
    </location>
</feature>
<keyword evidence="1" id="KW-0472">Membrane</keyword>